<dbReference type="EMBL" id="JAMQJZ010000012">
    <property type="protein sequence ID" value="MDC3421607.1"/>
    <property type="molecule type" value="Genomic_DNA"/>
</dbReference>
<dbReference type="InterPro" id="IPR016024">
    <property type="entry name" value="ARM-type_fold"/>
</dbReference>
<dbReference type="InterPro" id="IPR011989">
    <property type="entry name" value="ARM-like"/>
</dbReference>
<proteinExistence type="predicted"/>
<comment type="caution">
    <text evidence="2">The sequence shown here is derived from an EMBL/GenBank/DDBJ whole genome shotgun (WGS) entry which is preliminary data.</text>
</comment>
<dbReference type="SUPFAM" id="SSF48371">
    <property type="entry name" value="ARM repeat"/>
    <property type="match status" value="1"/>
</dbReference>
<dbReference type="InterPro" id="IPR027417">
    <property type="entry name" value="P-loop_NTPase"/>
</dbReference>
<evidence type="ECO:0000313" key="3">
    <source>
        <dbReference type="Proteomes" id="UP001145072"/>
    </source>
</evidence>
<evidence type="ECO:0000259" key="1">
    <source>
        <dbReference type="Pfam" id="PF13588"/>
    </source>
</evidence>
<sequence length="1055" mass="122723">MNFNEESVKNNIILPYLMSCGFTSEELSFEKKFTINLGRGSYDINGTEQKKANGRLDILCTRNNVNLFVIELKAEGIELTDKDRIQGLTYARLLEPMAPYVMLTNGKDTQIYNTYSGEELEGHLIGNWNIDGTQQEINLRFEALKSFVGLSYTNLLNFCMLHNKAELFYYRAESNDDIGMVIKEKYIPSLYIKREPIEDAFHNFIQQTKFPVFALVGESGTGKTNTIIKLAEQLMEENPVLFYTGTRMNTSLLRRIQNDFNLQFSSIESEIGILKKIDTLTSIHGKPLYIFIDALDEWETEKKFYELNELCEYFSVLGIKLCISCKAEDWEAFLRIKGIKTSISKHLFPNVPKLTTFNYSEFYEAISKYSTTFEVSYSDIKDFGILRNPFIMRIAFEVANETNKDLIQVIDSRKLFQEYLEQKYIKMPDKNNGKYRRILKVISETLFRNKKIQISEDSLMDALGLSVLETIPDELFLSNILYRYVDVDGRRSIGFYFSGIRDYCVSVYVFNLKDLSSNAFSDNVYMMLESFIGENALFWFFKTGKFIEKSNIIKTILQYDNDNSSVILPKIFISYGSYINKELLEEYKIEMFDLFLKQFILYKNNYESCEKIIRATDYFDYTIELSDLLINMLEVLLTESNSKETIAHLITEKLRKNINPKITNILIDFALNDNYSDYIRRYCVDVLGDCTNFDKNDFLKQIIQIEGVNAISYAFEWYEEHEDIELRDVILERIVAGESSASEIMALSDSRLIDTGKKLLNLLNEEIPAFQKEWVCRALGELNYKPAVPKLLTMIDESSDLSLRDSITITLTEMKEKSLVPILINELKKENPQIDKTWIANGISALGSHEDIKEIIYILSTAITVKSKEYLLYVLFSSDHEDALHILTYHLLEDEIEYSFKVLLLQELHNTNSKKLNDLSFLYLLVKNNTKLFPVIFWILVDWEDDIEKLFLFITEYLPKMETPISHRLILLKTNNLSLIASKLRPWIHNTLLSLNWSKPEVTSYLRILQFIGDRNSLEIIYTILDELTISIEEGFVNSVIHSITIKKEEIQFFV</sequence>
<dbReference type="Gene3D" id="3.40.50.300">
    <property type="entry name" value="P-loop containing nucleotide triphosphate hydrolases"/>
    <property type="match status" value="1"/>
</dbReference>
<accession>A0A9X3WKS9</accession>
<reference evidence="2" key="1">
    <citation type="submission" date="2022-06" db="EMBL/GenBank/DDBJ databases">
        <title>Aquibacillus sp. a new bacterium isolated from soil saline samples.</title>
        <authorList>
            <person name="Galisteo C."/>
            <person name="De La Haba R."/>
            <person name="Sanchez-Porro C."/>
            <person name="Ventosa A."/>
        </authorList>
    </citation>
    <scope>NUCLEOTIDE SEQUENCE</scope>
    <source>
        <strain evidence="2">JCM 12387</strain>
    </source>
</reference>
<dbReference type="RefSeq" id="WP_259870844.1">
    <property type="nucleotide sequence ID" value="NZ_JAMQJZ010000012.1"/>
</dbReference>
<dbReference type="InterPro" id="IPR029464">
    <property type="entry name" value="HSDR_N"/>
</dbReference>
<evidence type="ECO:0000313" key="2">
    <source>
        <dbReference type="EMBL" id="MDC3421607.1"/>
    </source>
</evidence>
<dbReference type="SUPFAM" id="SSF52540">
    <property type="entry name" value="P-loop containing nucleoside triphosphate hydrolases"/>
    <property type="match status" value="1"/>
</dbReference>
<name>A0A9X3WKS9_9BACI</name>
<keyword evidence="3" id="KW-1185">Reference proteome</keyword>
<gene>
    <name evidence="2" type="ORF">NC661_14635</name>
</gene>
<dbReference type="Gene3D" id="1.25.10.10">
    <property type="entry name" value="Leucine-rich Repeat Variant"/>
    <property type="match status" value="1"/>
</dbReference>
<feature type="domain" description="Type I restriction enzyme R protein N-terminal" evidence="1">
    <location>
        <begin position="30"/>
        <end position="117"/>
    </location>
</feature>
<protein>
    <submittedName>
        <fullName evidence="2">Type I restriction enzyme HsdR N-terminal domain-containing protein</fullName>
    </submittedName>
</protein>
<dbReference type="Pfam" id="PF13588">
    <property type="entry name" value="HSDR_N_2"/>
    <property type="match status" value="1"/>
</dbReference>
<dbReference type="AlphaFoldDB" id="A0A9X3WKS9"/>
<organism evidence="2 3">
    <name type="scientific">Aquibacillus koreensis</name>
    <dbReference type="NCBI Taxonomy" id="279446"/>
    <lineage>
        <taxon>Bacteria</taxon>
        <taxon>Bacillati</taxon>
        <taxon>Bacillota</taxon>
        <taxon>Bacilli</taxon>
        <taxon>Bacillales</taxon>
        <taxon>Bacillaceae</taxon>
        <taxon>Aquibacillus</taxon>
    </lineage>
</organism>
<dbReference type="Proteomes" id="UP001145072">
    <property type="component" value="Unassembled WGS sequence"/>
</dbReference>
<dbReference type="Gene3D" id="3.90.1570.30">
    <property type="match status" value="1"/>
</dbReference>